<dbReference type="EMBL" id="BAAAGS010000068">
    <property type="protein sequence ID" value="GAA0555754.1"/>
    <property type="molecule type" value="Genomic_DNA"/>
</dbReference>
<comment type="caution">
    <text evidence="2">The sequence shown here is derived from an EMBL/GenBank/DDBJ whole genome shotgun (WGS) entry which is preliminary data.</text>
</comment>
<evidence type="ECO:0000313" key="3">
    <source>
        <dbReference type="Proteomes" id="UP001500729"/>
    </source>
</evidence>
<organism evidence="2 3">
    <name type="scientific">Saccharopolyspora erythraea</name>
    <name type="common">Streptomyces erythraeus</name>
    <dbReference type="NCBI Taxonomy" id="1836"/>
    <lineage>
        <taxon>Bacteria</taxon>
        <taxon>Bacillati</taxon>
        <taxon>Actinomycetota</taxon>
        <taxon>Actinomycetes</taxon>
        <taxon>Pseudonocardiales</taxon>
        <taxon>Pseudonocardiaceae</taxon>
        <taxon>Saccharopolyspora</taxon>
    </lineage>
</organism>
<evidence type="ECO:0000256" key="1">
    <source>
        <dbReference type="SAM" id="MobiDB-lite"/>
    </source>
</evidence>
<reference evidence="2 3" key="1">
    <citation type="journal article" date="2019" name="Int. J. Syst. Evol. Microbiol.">
        <title>The Global Catalogue of Microorganisms (GCM) 10K type strain sequencing project: providing services to taxonomists for standard genome sequencing and annotation.</title>
        <authorList>
            <consortium name="The Broad Institute Genomics Platform"/>
            <consortium name="The Broad Institute Genome Sequencing Center for Infectious Disease"/>
            <person name="Wu L."/>
            <person name="Ma J."/>
        </authorList>
    </citation>
    <scope>NUCLEOTIDE SEQUENCE [LARGE SCALE GENOMIC DNA]</scope>
    <source>
        <strain evidence="2 3">JCM 10303</strain>
    </source>
</reference>
<keyword evidence="3" id="KW-1185">Reference proteome</keyword>
<gene>
    <name evidence="2" type="ORF">GCM10009533_61960</name>
</gene>
<name>A0ABN1DYX9_SACER</name>
<protein>
    <submittedName>
        <fullName evidence="2">Uncharacterized protein</fullName>
    </submittedName>
</protein>
<evidence type="ECO:0000313" key="2">
    <source>
        <dbReference type="EMBL" id="GAA0555754.1"/>
    </source>
</evidence>
<sequence>MFQENTDRADRLHRRRRVTRPWPAPEQPQDAVAEEPSTAAGGEHQRDADPSDTGPSVLSWKFVVCFGDGS</sequence>
<dbReference type="Proteomes" id="UP001500729">
    <property type="component" value="Unassembled WGS sequence"/>
</dbReference>
<proteinExistence type="predicted"/>
<feature type="compositionally biased region" description="Basic and acidic residues" evidence="1">
    <location>
        <begin position="1"/>
        <end position="10"/>
    </location>
</feature>
<accession>A0ABN1DYX9</accession>
<feature type="region of interest" description="Disordered" evidence="1">
    <location>
        <begin position="1"/>
        <end position="58"/>
    </location>
</feature>